<dbReference type="EMBL" id="FWXZ01000002">
    <property type="protein sequence ID" value="SMC52988.1"/>
    <property type="molecule type" value="Genomic_DNA"/>
</dbReference>
<protein>
    <submittedName>
        <fullName evidence="1">Predicted acetyltransferase</fullName>
    </submittedName>
</protein>
<organism evidence="1 2">
    <name type="scientific">Aristaeella lactis</name>
    <dbReference type="NCBI Taxonomy" id="3046383"/>
    <lineage>
        <taxon>Bacteria</taxon>
        <taxon>Bacillati</taxon>
        <taxon>Bacillota</taxon>
        <taxon>Clostridia</taxon>
        <taxon>Eubacteriales</taxon>
        <taxon>Aristaeellaceae</taxon>
        <taxon>Aristaeella</taxon>
    </lineage>
</organism>
<proteinExistence type="predicted"/>
<sequence>MNGMKLAEPSMEYDAQIQAYRKEFLEYGGSMDGTNSLRQYEKTQDWLDHLEIRRTPELLTPGRTLSRQYLYIREEDEKIVGMFSLRPQFNEYLEKYGGNIGYSVVPGERRKGYATGMLKAALPLCRELGLKRVLITCIKGNEGSKRTILNNGGVYESTVYEPDERIWLERYWINLDR</sequence>
<reference evidence="1" key="1">
    <citation type="submission" date="2017-04" db="EMBL/GenBank/DDBJ databases">
        <authorList>
            <person name="Varghese N."/>
            <person name="Submissions S."/>
        </authorList>
    </citation>
    <scope>NUCLEOTIDE SEQUENCE</scope>
    <source>
        <strain evidence="1">WTE2008</strain>
    </source>
</reference>
<comment type="caution">
    <text evidence="1">The sequence shown here is derived from an EMBL/GenBank/DDBJ whole genome shotgun (WGS) entry which is preliminary data.</text>
</comment>
<gene>
    <name evidence="1" type="ORF">SAMN06297397_1257</name>
</gene>
<accession>A0AC61PK79</accession>
<name>A0AC61PK79_9FIRM</name>
<keyword evidence="2" id="KW-1185">Reference proteome</keyword>
<evidence type="ECO:0000313" key="1">
    <source>
        <dbReference type="EMBL" id="SMC52988.1"/>
    </source>
</evidence>
<dbReference type="Proteomes" id="UP000192328">
    <property type="component" value="Unassembled WGS sequence"/>
</dbReference>
<evidence type="ECO:0000313" key="2">
    <source>
        <dbReference type="Proteomes" id="UP000192328"/>
    </source>
</evidence>